<keyword evidence="2" id="KW-1185">Reference proteome</keyword>
<organism evidence="1 2">
    <name type="scientific">Tagetes erecta</name>
    <name type="common">African marigold</name>
    <dbReference type="NCBI Taxonomy" id="13708"/>
    <lineage>
        <taxon>Eukaryota</taxon>
        <taxon>Viridiplantae</taxon>
        <taxon>Streptophyta</taxon>
        <taxon>Embryophyta</taxon>
        <taxon>Tracheophyta</taxon>
        <taxon>Spermatophyta</taxon>
        <taxon>Magnoliopsida</taxon>
        <taxon>eudicotyledons</taxon>
        <taxon>Gunneridae</taxon>
        <taxon>Pentapetalae</taxon>
        <taxon>asterids</taxon>
        <taxon>campanulids</taxon>
        <taxon>Asterales</taxon>
        <taxon>Asteraceae</taxon>
        <taxon>Asteroideae</taxon>
        <taxon>Heliantheae alliance</taxon>
        <taxon>Tageteae</taxon>
        <taxon>Tagetes</taxon>
    </lineage>
</organism>
<comment type="caution">
    <text evidence="1">The sequence shown here is derived from an EMBL/GenBank/DDBJ whole genome shotgun (WGS) entry which is preliminary data.</text>
</comment>
<reference evidence="1" key="1">
    <citation type="journal article" date="2023" name="bioRxiv">
        <title>Improved chromosome-level genome assembly for marigold (Tagetes erecta).</title>
        <authorList>
            <person name="Jiang F."/>
            <person name="Yuan L."/>
            <person name="Wang S."/>
            <person name="Wang H."/>
            <person name="Xu D."/>
            <person name="Wang A."/>
            <person name="Fan W."/>
        </authorList>
    </citation>
    <scope>NUCLEOTIDE SEQUENCE</scope>
    <source>
        <strain evidence="1">WSJ</strain>
        <tissue evidence="1">Leaf</tissue>
    </source>
</reference>
<gene>
    <name evidence="1" type="ORF">QVD17_38992</name>
</gene>
<evidence type="ECO:0000313" key="1">
    <source>
        <dbReference type="EMBL" id="KAK1407378.1"/>
    </source>
</evidence>
<sequence length="120" mass="13700">MDGMRKTNMISSDELPSLRSKFMKTTSWVGLDFGERIWTVMVEMIVRMRRRMVVVEAIDVNQTKGVFGSLPPESKGKLLRLSPRDTIRYLNQLKESESSKLPVGQYPGVALMVFRGLPNH</sequence>
<dbReference type="Proteomes" id="UP001229421">
    <property type="component" value="Unassembled WGS sequence"/>
</dbReference>
<proteinExistence type="predicted"/>
<evidence type="ECO:0000313" key="2">
    <source>
        <dbReference type="Proteomes" id="UP001229421"/>
    </source>
</evidence>
<protein>
    <submittedName>
        <fullName evidence="1">Uncharacterized protein</fullName>
    </submittedName>
</protein>
<name>A0AAD8JP79_TARER</name>
<dbReference type="EMBL" id="JAUHHV010000011">
    <property type="protein sequence ID" value="KAK1407378.1"/>
    <property type="molecule type" value="Genomic_DNA"/>
</dbReference>
<accession>A0AAD8JP79</accession>
<dbReference type="AlphaFoldDB" id="A0AAD8JP79"/>